<protein>
    <submittedName>
        <fullName evidence="2">Uncharacterized protein</fullName>
    </submittedName>
</protein>
<keyword evidence="1" id="KW-1133">Transmembrane helix</keyword>
<reference evidence="2 3" key="1">
    <citation type="submission" date="2013-01" db="EMBL/GenBank/DDBJ databases">
        <authorList>
            <person name="Harkins D.M."/>
            <person name="Durkin A.S."/>
            <person name="Brinkac L.M."/>
            <person name="Haft D.H."/>
            <person name="Selengut J.D."/>
            <person name="Sanka R."/>
            <person name="DePew J."/>
            <person name="Purushe J."/>
            <person name="Tulsiani S.M."/>
            <person name="Graham G.C."/>
            <person name="Burns M.-A."/>
            <person name="Dohnt M.F."/>
            <person name="Smythe L.D."/>
            <person name="McKay D.B."/>
            <person name="Craig S.B."/>
            <person name="Vinetz J.M."/>
            <person name="Sutton G.G."/>
            <person name="Nierman W.C."/>
            <person name="Fouts D.E."/>
        </authorList>
    </citation>
    <scope>NUCLEOTIDE SEQUENCE [LARGE SCALE GENOMIC DNA]</scope>
    <source>
        <strain evidence="2 3">LT2116</strain>
    </source>
</reference>
<evidence type="ECO:0000256" key="1">
    <source>
        <dbReference type="SAM" id="Phobius"/>
    </source>
</evidence>
<dbReference type="AlphaFoldDB" id="M3FGY2"/>
<dbReference type="Proteomes" id="UP000011770">
    <property type="component" value="Unassembled WGS sequence"/>
</dbReference>
<dbReference type="EMBL" id="AHOR02000076">
    <property type="protein sequence ID" value="EMF79717.1"/>
    <property type="molecule type" value="Genomic_DNA"/>
</dbReference>
<evidence type="ECO:0000313" key="2">
    <source>
        <dbReference type="EMBL" id="EMF79717.1"/>
    </source>
</evidence>
<keyword evidence="1" id="KW-0472">Membrane</keyword>
<sequence length="47" mass="5427">MYQLSPRKRKIKQVNFRVNSASWTFGTFAMVVHTVCLVTIFSIIFCG</sequence>
<organism evidence="2 3">
    <name type="scientific">Leptospira weilii serovar Topaz str. LT2116</name>
    <dbReference type="NCBI Taxonomy" id="1088540"/>
    <lineage>
        <taxon>Bacteria</taxon>
        <taxon>Pseudomonadati</taxon>
        <taxon>Spirochaetota</taxon>
        <taxon>Spirochaetia</taxon>
        <taxon>Leptospirales</taxon>
        <taxon>Leptospiraceae</taxon>
        <taxon>Leptospira</taxon>
    </lineage>
</organism>
<comment type="caution">
    <text evidence="2">The sequence shown here is derived from an EMBL/GenBank/DDBJ whole genome shotgun (WGS) entry which is preliminary data.</text>
</comment>
<gene>
    <name evidence="2" type="ORF">LEP1GSC188_1506</name>
</gene>
<feature type="transmembrane region" description="Helical" evidence="1">
    <location>
        <begin position="21"/>
        <end position="45"/>
    </location>
</feature>
<proteinExistence type="predicted"/>
<keyword evidence="1" id="KW-0812">Transmembrane</keyword>
<name>M3FGY2_9LEPT</name>
<evidence type="ECO:0000313" key="3">
    <source>
        <dbReference type="Proteomes" id="UP000011770"/>
    </source>
</evidence>
<accession>M3FGY2</accession>